<reference evidence="2" key="1">
    <citation type="submission" date="2021-10" db="EMBL/GenBank/DDBJ databases">
        <title>Tropical sea cucumber genome reveals ecological adaptation and Cuvierian tubules defense mechanism.</title>
        <authorList>
            <person name="Chen T."/>
        </authorList>
    </citation>
    <scope>NUCLEOTIDE SEQUENCE</scope>
    <source>
        <strain evidence="2">Nanhai2018</strain>
        <tissue evidence="2">Muscle</tissue>
    </source>
</reference>
<keyword evidence="1" id="KW-0732">Signal</keyword>
<gene>
    <name evidence="2" type="ORF">HOLleu_41949</name>
</gene>
<proteinExistence type="predicted"/>
<keyword evidence="3" id="KW-1185">Reference proteome</keyword>
<dbReference type="SUPFAM" id="SSF57302">
    <property type="entry name" value="Snake toxin-like"/>
    <property type="match status" value="1"/>
</dbReference>
<evidence type="ECO:0000313" key="3">
    <source>
        <dbReference type="Proteomes" id="UP001152320"/>
    </source>
</evidence>
<dbReference type="InterPro" id="IPR045860">
    <property type="entry name" value="Snake_toxin-like_sf"/>
</dbReference>
<accession>A0A9Q0YGM2</accession>
<dbReference type="OrthoDB" id="6278121at2759"/>
<sequence length="159" mass="18121">MVLRKVTTAACSLACICFLQLLTHVLSMECFKCPISLSLKECKEKQFVDQCIFGYTTCFTQIKYAAGSKDILNVTKSCVDDIFCERELKATDNHKCEIKDDNNYDCVWCCHRDRCNENSGVQSSKVNPSHTMVVTIVAFVCFYIQHLQRVSGLTMMETR</sequence>
<comment type="caution">
    <text evidence="2">The sequence shown here is derived from an EMBL/GenBank/DDBJ whole genome shotgun (WGS) entry which is preliminary data.</text>
</comment>
<feature type="chain" id="PRO_5040251687" evidence="1">
    <location>
        <begin position="28"/>
        <end position="159"/>
    </location>
</feature>
<organism evidence="2 3">
    <name type="scientific">Holothuria leucospilota</name>
    <name type="common">Black long sea cucumber</name>
    <name type="synonym">Mertensiothuria leucospilota</name>
    <dbReference type="NCBI Taxonomy" id="206669"/>
    <lineage>
        <taxon>Eukaryota</taxon>
        <taxon>Metazoa</taxon>
        <taxon>Echinodermata</taxon>
        <taxon>Eleutherozoa</taxon>
        <taxon>Echinozoa</taxon>
        <taxon>Holothuroidea</taxon>
        <taxon>Aspidochirotacea</taxon>
        <taxon>Aspidochirotida</taxon>
        <taxon>Holothuriidae</taxon>
        <taxon>Holothuria</taxon>
    </lineage>
</organism>
<evidence type="ECO:0000256" key="1">
    <source>
        <dbReference type="SAM" id="SignalP"/>
    </source>
</evidence>
<name>A0A9Q0YGM2_HOLLE</name>
<evidence type="ECO:0000313" key="2">
    <source>
        <dbReference type="EMBL" id="KAJ8020099.1"/>
    </source>
</evidence>
<dbReference type="EMBL" id="JAIZAY010000023">
    <property type="protein sequence ID" value="KAJ8020099.1"/>
    <property type="molecule type" value="Genomic_DNA"/>
</dbReference>
<protein>
    <submittedName>
        <fullName evidence="2">Uncharacterized protein</fullName>
    </submittedName>
</protein>
<dbReference type="Proteomes" id="UP001152320">
    <property type="component" value="Chromosome 23"/>
</dbReference>
<dbReference type="AlphaFoldDB" id="A0A9Q0YGM2"/>
<feature type="signal peptide" evidence="1">
    <location>
        <begin position="1"/>
        <end position="27"/>
    </location>
</feature>